<dbReference type="EMBL" id="SDGZ01000022">
    <property type="protein sequence ID" value="TYC48347.1"/>
    <property type="molecule type" value="Genomic_DNA"/>
</dbReference>
<proteinExistence type="predicted"/>
<evidence type="ECO:0000259" key="3">
    <source>
        <dbReference type="Pfam" id="PF05043"/>
    </source>
</evidence>
<evidence type="ECO:0000256" key="1">
    <source>
        <dbReference type="ARBA" id="ARBA00023015"/>
    </source>
</evidence>
<feature type="domain" description="Mga helix-turn-helix" evidence="3">
    <location>
        <begin position="109"/>
        <end position="193"/>
    </location>
</feature>
<accession>A0A6C2C3I2</accession>
<comment type="caution">
    <text evidence="4">The sequence shown here is derived from an EMBL/GenBank/DDBJ whole genome shotgun (WGS) entry which is preliminary data.</text>
</comment>
<evidence type="ECO:0000313" key="5">
    <source>
        <dbReference type="Proteomes" id="UP000371977"/>
    </source>
</evidence>
<gene>
    <name evidence="4" type="ORF">ESZ50_09045</name>
</gene>
<organism evidence="4 5">
    <name type="scientific">Weissella muntiaci</name>
    <dbReference type="NCBI Taxonomy" id="2508881"/>
    <lineage>
        <taxon>Bacteria</taxon>
        <taxon>Bacillati</taxon>
        <taxon>Bacillota</taxon>
        <taxon>Bacilli</taxon>
        <taxon>Lactobacillales</taxon>
        <taxon>Lactobacillaceae</taxon>
        <taxon>Weissella</taxon>
    </lineage>
</organism>
<keyword evidence="2" id="KW-0804">Transcription</keyword>
<evidence type="ECO:0000313" key="4">
    <source>
        <dbReference type="EMBL" id="TYC48347.1"/>
    </source>
</evidence>
<reference evidence="4 5" key="1">
    <citation type="submission" date="2019-01" db="EMBL/GenBank/DDBJ databases">
        <title>Weissella sp. nov., a novel lactic acid bacterium isolated from animal feces.</title>
        <authorList>
            <person name="Wang L.-T."/>
        </authorList>
    </citation>
    <scope>NUCLEOTIDE SEQUENCE [LARGE SCALE GENOMIC DNA]</scope>
    <source>
        <strain evidence="4 5">8H-2</strain>
    </source>
</reference>
<dbReference type="PANTHER" id="PTHR30185:SF13">
    <property type="entry name" value="LICABCH OPERON REGULATOR-RELATED"/>
    <property type="match status" value="1"/>
</dbReference>
<keyword evidence="5" id="KW-1185">Reference proteome</keyword>
<dbReference type="PANTHER" id="PTHR30185">
    <property type="entry name" value="CRYPTIC BETA-GLUCOSIDE BGL OPERON ANTITERMINATOR"/>
    <property type="match status" value="1"/>
</dbReference>
<dbReference type="OrthoDB" id="2365732at2"/>
<sequence>MGQIVFKNKLLLINNQGGYENMDFFNTVFDARMENLFNKDIITQVAIVDMIQSEKNGISTAGISNLLSIDKRTVVKHINNINDYLTESNMAVNGISTVRNQHFFNGDSFDAQKMILHLLSKSSVVRLSLSIVNQDIVEIETFVSENYISSTYFFKMINKLNAYFVSYGIHLRSKQGMLTIDGNEGEIRYIITGFLWRVYRGTTWPFTNVSKSSVRVIIDTLINYLGVSINDGKRAKLMYMLAVNISRSNGMKAIADGEIPEYSMAIINDTFPDIYIHFEQALRNVIRPGGNDITFMFMWLLSLSDFYLFDNSIFAMYDSIRSANAQVFGGINLFVNAVQEQSSNNELIRNTLFLSTVISSRISVDLFPHLTFIVSSVNINEYKRRFAPALIPTISTLLEQDSSLTPLQRSTLAFRYSNSLALVLPINTFEPLISIYLETDFPIYIEVQIWHELEELLGRSFNIRQQKKLVTSSCDLIINVNLAVNDTGSATAQRIYTHVHMTDSDHQQIYNKCREILKAKRALHE</sequence>
<dbReference type="InterPro" id="IPR007737">
    <property type="entry name" value="Mga_HTH"/>
</dbReference>
<keyword evidence="1" id="KW-0805">Transcription regulation</keyword>
<dbReference type="Pfam" id="PF05043">
    <property type="entry name" value="Mga"/>
    <property type="match status" value="1"/>
</dbReference>
<dbReference type="InterPro" id="IPR050661">
    <property type="entry name" value="BglG_antiterminators"/>
</dbReference>
<evidence type="ECO:0000256" key="2">
    <source>
        <dbReference type="ARBA" id="ARBA00023163"/>
    </source>
</evidence>
<dbReference type="Proteomes" id="UP000371977">
    <property type="component" value="Unassembled WGS sequence"/>
</dbReference>
<name>A0A6C2C3I2_9LACO</name>
<protein>
    <recommendedName>
        <fullName evidence="3">Mga helix-turn-helix domain-containing protein</fullName>
    </recommendedName>
</protein>
<dbReference type="AlphaFoldDB" id="A0A6C2C3I2"/>